<keyword evidence="4" id="KW-1185">Reference proteome</keyword>
<sequence>MARRNFDLNNPKDVEEIRDLLMNDESKDPAENEDLGEESDIDKMDEVEERDIRHTDVIELKAFIGLLYLAGVYKSYCQCLEELFGQAGDGIEKFGLVMSIKSFKILIRCLRFDDQTTLSKQKALGRFAPIREGFEKILKNCQSSYSPGENFTIDQMLSGFRGKCSFRQYIPSNRENMA</sequence>
<feature type="compositionally biased region" description="Basic and acidic residues" evidence="1">
    <location>
        <begin position="19"/>
        <end position="30"/>
    </location>
</feature>
<gene>
    <name evidence="3" type="ORF">ILUMI_12557</name>
</gene>
<proteinExistence type="predicted"/>
<feature type="compositionally biased region" description="Acidic residues" evidence="1">
    <location>
        <begin position="31"/>
        <end position="46"/>
    </location>
</feature>
<organism evidence="3 4">
    <name type="scientific">Ignelater luminosus</name>
    <name type="common">Cucubano</name>
    <name type="synonym">Pyrophorus luminosus</name>
    <dbReference type="NCBI Taxonomy" id="2038154"/>
    <lineage>
        <taxon>Eukaryota</taxon>
        <taxon>Metazoa</taxon>
        <taxon>Ecdysozoa</taxon>
        <taxon>Arthropoda</taxon>
        <taxon>Hexapoda</taxon>
        <taxon>Insecta</taxon>
        <taxon>Pterygota</taxon>
        <taxon>Neoptera</taxon>
        <taxon>Endopterygota</taxon>
        <taxon>Coleoptera</taxon>
        <taxon>Polyphaga</taxon>
        <taxon>Elateriformia</taxon>
        <taxon>Elateroidea</taxon>
        <taxon>Elateridae</taxon>
        <taxon>Agrypninae</taxon>
        <taxon>Pyrophorini</taxon>
        <taxon>Ignelater</taxon>
    </lineage>
</organism>
<feature type="region of interest" description="Disordered" evidence="1">
    <location>
        <begin position="19"/>
        <end position="46"/>
    </location>
</feature>
<evidence type="ECO:0000313" key="4">
    <source>
        <dbReference type="Proteomes" id="UP000801492"/>
    </source>
</evidence>
<dbReference type="OrthoDB" id="6782332at2759"/>
<dbReference type="InterPro" id="IPR029526">
    <property type="entry name" value="PGBD"/>
</dbReference>
<evidence type="ECO:0000259" key="2">
    <source>
        <dbReference type="Pfam" id="PF13843"/>
    </source>
</evidence>
<dbReference type="Proteomes" id="UP000801492">
    <property type="component" value="Unassembled WGS sequence"/>
</dbReference>
<dbReference type="Pfam" id="PF13843">
    <property type="entry name" value="DDE_Tnp_1_7"/>
    <property type="match status" value="1"/>
</dbReference>
<feature type="domain" description="PiggyBac transposable element-derived protein" evidence="2">
    <location>
        <begin position="47"/>
        <end position="174"/>
    </location>
</feature>
<dbReference type="AlphaFoldDB" id="A0A8K0CW79"/>
<dbReference type="EMBL" id="VTPC01007822">
    <property type="protein sequence ID" value="KAF2893614.1"/>
    <property type="molecule type" value="Genomic_DNA"/>
</dbReference>
<protein>
    <recommendedName>
        <fullName evidence="2">PiggyBac transposable element-derived protein domain-containing protein</fullName>
    </recommendedName>
</protein>
<evidence type="ECO:0000256" key="1">
    <source>
        <dbReference type="SAM" id="MobiDB-lite"/>
    </source>
</evidence>
<dbReference type="PANTHER" id="PTHR46599:SF3">
    <property type="entry name" value="PIGGYBAC TRANSPOSABLE ELEMENT-DERIVED PROTEIN 4"/>
    <property type="match status" value="1"/>
</dbReference>
<dbReference type="PANTHER" id="PTHR46599">
    <property type="entry name" value="PIGGYBAC TRANSPOSABLE ELEMENT-DERIVED PROTEIN 4"/>
    <property type="match status" value="1"/>
</dbReference>
<reference evidence="3" key="1">
    <citation type="submission" date="2019-08" db="EMBL/GenBank/DDBJ databases">
        <title>The genome of the North American firefly Photinus pyralis.</title>
        <authorList>
            <consortium name="Photinus pyralis genome working group"/>
            <person name="Fallon T.R."/>
            <person name="Sander Lower S.E."/>
            <person name="Weng J.-K."/>
        </authorList>
    </citation>
    <scope>NUCLEOTIDE SEQUENCE</scope>
    <source>
        <strain evidence="3">TRF0915ILg1</strain>
        <tissue evidence="3">Whole body</tissue>
    </source>
</reference>
<name>A0A8K0CW79_IGNLU</name>
<evidence type="ECO:0000313" key="3">
    <source>
        <dbReference type="EMBL" id="KAF2893614.1"/>
    </source>
</evidence>
<comment type="caution">
    <text evidence="3">The sequence shown here is derived from an EMBL/GenBank/DDBJ whole genome shotgun (WGS) entry which is preliminary data.</text>
</comment>
<accession>A0A8K0CW79</accession>